<organism evidence="1">
    <name type="scientific">marine sediment metagenome</name>
    <dbReference type="NCBI Taxonomy" id="412755"/>
    <lineage>
        <taxon>unclassified sequences</taxon>
        <taxon>metagenomes</taxon>
        <taxon>ecological metagenomes</taxon>
    </lineage>
</organism>
<proteinExistence type="predicted"/>
<dbReference type="EMBL" id="LAZR01024470">
    <property type="protein sequence ID" value="KKL75027.1"/>
    <property type="molecule type" value="Genomic_DNA"/>
</dbReference>
<evidence type="ECO:0008006" key="2">
    <source>
        <dbReference type="Google" id="ProtNLM"/>
    </source>
</evidence>
<protein>
    <recommendedName>
        <fullName evidence="2">Phosphohydrolase-associated domain-containing protein</fullName>
    </recommendedName>
</protein>
<accession>A0A0F9HIQ6</accession>
<name>A0A0F9HIQ6_9ZZZZ</name>
<gene>
    <name evidence="1" type="ORF">LCGC14_2058950</name>
</gene>
<dbReference type="AlphaFoldDB" id="A0A0F9HIQ6"/>
<sequence>RKQLPQSCVDVLGNTNARIINTLITDLLNYSLDNDVIGYSDATFKALKELKAFNYENIYTRRDTKVISYETFVKKLKSNFKLIFTSCLNDLEGDNYESPIFRDHIEYIDDKNYITYFKPLKESKQLTLIVRDYIAGMSDKYFREIFEWFN</sequence>
<reference evidence="1" key="1">
    <citation type="journal article" date="2015" name="Nature">
        <title>Complex archaea that bridge the gap between prokaryotes and eukaryotes.</title>
        <authorList>
            <person name="Spang A."/>
            <person name="Saw J.H."/>
            <person name="Jorgensen S.L."/>
            <person name="Zaremba-Niedzwiedzka K."/>
            <person name="Martijn J."/>
            <person name="Lind A.E."/>
            <person name="van Eijk R."/>
            <person name="Schleper C."/>
            <person name="Guy L."/>
            <person name="Ettema T.J."/>
        </authorList>
    </citation>
    <scope>NUCLEOTIDE SEQUENCE</scope>
</reference>
<evidence type="ECO:0000313" key="1">
    <source>
        <dbReference type="EMBL" id="KKL75027.1"/>
    </source>
</evidence>
<comment type="caution">
    <text evidence="1">The sequence shown here is derived from an EMBL/GenBank/DDBJ whole genome shotgun (WGS) entry which is preliminary data.</text>
</comment>
<feature type="non-terminal residue" evidence="1">
    <location>
        <position position="1"/>
    </location>
</feature>
<dbReference type="Gene3D" id="1.10.3210.10">
    <property type="entry name" value="Hypothetical protein af1432"/>
    <property type="match status" value="1"/>
</dbReference>